<reference evidence="3" key="1">
    <citation type="submission" date="2020-11" db="EMBL/GenBank/DDBJ databases">
        <authorList>
            <consortium name="DOE Joint Genome Institute"/>
            <person name="Ahrendt S."/>
            <person name="Riley R."/>
            <person name="Andreopoulos W."/>
            <person name="Labutti K."/>
            <person name="Pangilinan J."/>
            <person name="Ruiz-Duenas F.J."/>
            <person name="Barrasa J.M."/>
            <person name="Sanchez-Garcia M."/>
            <person name="Camarero S."/>
            <person name="Miyauchi S."/>
            <person name="Serrano A."/>
            <person name="Linde D."/>
            <person name="Babiker R."/>
            <person name="Drula E."/>
            <person name="Ayuso-Fernandez I."/>
            <person name="Pacheco R."/>
            <person name="Padilla G."/>
            <person name="Ferreira P."/>
            <person name="Barriuso J."/>
            <person name="Kellner H."/>
            <person name="Castanera R."/>
            <person name="Alfaro M."/>
            <person name="Ramirez L."/>
            <person name="Pisabarro A.G."/>
            <person name="Kuo A."/>
            <person name="Tritt A."/>
            <person name="Lipzen A."/>
            <person name="He G."/>
            <person name="Yan M."/>
            <person name="Ng V."/>
            <person name="Cullen D."/>
            <person name="Martin F."/>
            <person name="Rosso M.-N."/>
            <person name="Henrissat B."/>
            <person name="Hibbett D."/>
            <person name="Martinez A.T."/>
            <person name="Grigoriev I.V."/>
        </authorList>
    </citation>
    <scope>NUCLEOTIDE SEQUENCE</scope>
    <source>
        <strain evidence="3">CBS 247.69</strain>
    </source>
</reference>
<dbReference type="Proteomes" id="UP000807353">
    <property type="component" value="Unassembled WGS sequence"/>
</dbReference>
<name>A0A9P5Y924_9AGAR</name>
<dbReference type="InterPro" id="IPR006073">
    <property type="entry name" value="GTP-bd"/>
</dbReference>
<sequence>MGATGTGKTTFINLISGSSLRVGKGLHSCTSEVETTLPFELRGRGITLIDTPGFNDTTESDTTILKRISEYLTKQYAEGVKLAGIIYMHRISDFRMGGISTRNFKMFRSLCGDSTLKNVVIVTNMWGEVSREIGEARERELAEDGLFFKSVLDKQGRMVRHDNTIASAQSIIELFSKNEPKALQIQTDIIDEGKDISQTVAAQILNQELIGQARKQEEEKRRVQAELEATMRQQAEMRKAHEEAEQRRMR</sequence>
<dbReference type="EMBL" id="MU150246">
    <property type="protein sequence ID" value="KAF9465618.1"/>
    <property type="molecule type" value="Genomic_DNA"/>
</dbReference>
<feature type="coiled-coil region" evidence="1">
    <location>
        <begin position="206"/>
        <end position="247"/>
    </location>
</feature>
<dbReference type="CDD" id="cd00882">
    <property type="entry name" value="Ras_like_GTPase"/>
    <property type="match status" value="1"/>
</dbReference>
<dbReference type="AlphaFoldDB" id="A0A9P5Y924"/>
<keyword evidence="4" id="KW-1185">Reference proteome</keyword>
<evidence type="ECO:0000259" key="2">
    <source>
        <dbReference type="Pfam" id="PF01926"/>
    </source>
</evidence>
<feature type="domain" description="G" evidence="2">
    <location>
        <begin position="1"/>
        <end position="64"/>
    </location>
</feature>
<dbReference type="GO" id="GO:0005525">
    <property type="term" value="F:GTP binding"/>
    <property type="evidence" value="ECO:0007669"/>
    <property type="project" value="InterPro"/>
</dbReference>
<accession>A0A9P5Y924</accession>
<organism evidence="3 4">
    <name type="scientific">Collybia nuda</name>
    <dbReference type="NCBI Taxonomy" id="64659"/>
    <lineage>
        <taxon>Eukaryota</taxon>
        <taxon>Fungi</taxon>
        <taxon>Dikarya</taxon>
        <taxon>Basidiomycota</taxon>
        <taxon>Agaricomycotina</taxon>
        <taxon>Agaricomycetes</taxon>
        <taxon>Agaricomycetidae</taxon>
        <taxon>Agaricales</taxon>
        <taxon>Tricholomatineae</taxon>
        <taxon>Clitocybaceae</taxon>
        <taxon>Collybia</taxon>
    </lineage>
</organism>
<gene>
    <name evidence="3" type="ORF">BDZ94DRAFT_1189135</name>
</gene>
<protein>
    <submittedName>
        <fullName evidence="3">P-loop containing nucleoside triphosphate hydrolase protein</fullName>
    </submittedName>
</protein>
<dbReference type="SUPFAM" id="SSF52540">
    <property type="entry name" value="P-loop containing nucleoside triphosphate hydrolases"/>
    <property type="match status" value="1"/>
</dbReference>
<feature type="non-terminal residue" evidence="3">
    <location>
        <position position="250"/>
    </location>
</feature>
<dbReference type="Pfam" id="PF01926">
    <property type="entry name" value="MMR_HSR1"/>
    <property type="match status" value="1"/>
</dbReference>
<dbReference type="InterPro" id="IPR027417">
    <property type="entry name" value="P-loop_NTPase"/>
</dbReference>
<comment type="caution">
    <text evidence="3">The sequence shown here is derived from an EMBL/GenBank/DDBJ whole genome shotgun (WGS) entry which is preliminary data.</text>
</comment>
<keyword evidence="1" id="KW-0175">Coiled coil</keyword>
<dbReference type="OrthoDB" id="8954335at2759"/>
<keyword evidence="3" id="KW-0378">Hydrolase</keyword>
<evidence type="ECO:0000313" key="3">
    <source>
        <dbReference type="EMBL" id="KAF9465618.1"/>
    </source>
</evidence>
<evidence type="ECO:0000313" key="4">
    <source>
        <dbReference type="Proteomes" id="UP000807353"/>
    </source>
</evidence>
<dbReference type="GO" id="GO:0016787">
    <property type="term" value="F:hydrolase activity"/>
    <property type="evidence" value="ECO:0007669"/>
    <property type="project" value="UniProtKB-KW"/>
</dbReference>
<proteinExistence type="predicted"/>
<evidence type="ECO:0000256" key="1">
    <source>
        <dbReference type="SAM" id="Coils"/>
    </source>
</evidence>
<dbReference type="Gene3D" id="3.40.50.300">
    <property type="entry name" value="P-loop containing nucleotide triphosphate hydrolases"/>
    <property type="match status" value="1"/>
</dbReference>